<name>A0A0B0PQZ9_GOSAR</name>
<gene>
    <name evidence="1" type="ORF">F383_09604</name>
</gene>
<proteinExistence type="predicted"/>
<protein>
    <submittedName>
        <fullName evidence="1">Uncharacterized protein</fullName>
    </submittedName>
</protein>
<dbReference type="Proteomes" id="UP000032142">
    <property type="component" value="Unassembled WGS sequence"/>
</dbReference>
<reference evidence="2" key="1">
    <citation type="submission" date="2014-09" db="EMBL/GenBank/DDBJ databases">
        <authorList>
            <person name="Mudge J."/>
            <person name="Ramaraj T."/>
            <person name="Lindquist I.E."/>
            <person name="Bharti A.K."/>
            <person name="Sundararajan A."/>
            <person name="Cameron C.T."/>
            <person name="Woodward J.E."/>
            <person name="May G.D."/>
            <person name="Brubaker C."/>
            <person name="Broadhvest J."/>
            <person name="Wilkins T.A."/>
        </authorList>
    </citation>
    <scope>NUCLEOTIDE SEQUENCE</scope>
    <source>
        <strain evidence="2">cv. AKA8401</strain>
    </source>
</reference>
<dbReference type="EMBL" id="KN438781">
    <property type="protein sequence ID" value="KHG26854.1"/>
    <property type="molecule type" value="Genomic_DNA"/>
</dbReference>
<evidence type="ECO:0000313" key="1">
    <source>
        <dbReference type="EMBL" id="KHG26854.1"/>
    </source>
</evidence>
<sequence>MLTPFPFHFLTDHRKSEILTTLSAEEIGIVEFIFLNMACIGLKLYHFVSLRISQL</sequence>
<organism evidence="1 2">
    <name type="scientific">Gossypium arboreum</name>
    <name type="common">Tree cotton</name>
    <name type="synonym">Gossypium nanking</name>
    <dbReference type="NCBI Taxonomy" id="29729"/>
    <lineage>
        <taxon>Eukaryota</taxon>
        <taxon>Viridiplantae</taxon>
        <taxon>Streptophyta</taxon>
        <taxon>Embryophyta</taxon>
        <taxon>Tracheophyta</taxon>
        <taxon>Spermatophyta</taxon>
        <taxon>Magnoliopsida</taxon>
        <taxon>eudicotyledons</taxon>
        <taxon>Gunneridae</taxon>
        <taxon>Pentapetalae</taxon>
        <taxon>rosids</taxon>
        <taxon>malvids</taxon>
        <taxon>Malvales</taxon>
        <taxon>Malvaceae</taxon>
        <taxon>Malvoideae</taxon>
        <taxon>Gossypium</taxon>
    </lineage>
</organism>
<accession>A0A0B0PQZ9</accession>
<keyword evidence="2" id="KW-1185">Reference proteome</keyword>
<dbReference type="AlphaFoldDB" id="A0A0B0PQZ9"/>
<evidence type="ECO:0000313" key="2">
    <source>
        <dbReference type="Proteomes" id="UP000032142"/>
    </source>
</evidence>